<dbReference type="UniPathway" id="UPA00665"/>
<protein>
    <recommendedName>
        <fullName evidence="9">Lipoprotein signal peptidase</fullName>
        <ecNumber evidence="9">3.4.23.36</ecNumber>
    </recommendedName>
    <alternativeName>
        <fullName evidence="9">Prolipoprotein signal peptidase</fullName>
    </alternativeName>
    <alternativeName>
        <fullName evidence="9">Signal peptidase II</fullName>
        <shortName evidence="9">SPase II</shortName>
    </alternativeName>
</protein>
<proteinExistence type="inferred from homology"/>
<keyword evidence="8 9" id="KW-0472">Membrane</keyword>
<keyword evidence="2 9" id="KW-1003">Cell membrane</keyword>
<evidence type="ECO:0000256" key="2">
    <source>
        <dbReference type="ARBA" id="ARBA00022475"/>
    </source>
</evidence>
<dbReference type="GO" id="GO:0006508">
    <property type="term" value="P:proteolysis"/>
    <property type="evidence" value="ECO:0007669"/>
    <property type="project" value="UniProtKB-KW"/>
</dbReference>
<feature type="transmembrane region" description="Helical" evidence="9">
    <location>
        <begin position="151"/>
        <end position="175"/>
    </location>
</feature>
<dbReference type="Proteomes" id="UP000291832">
    <property type="component" value="Unassembled WGS sequence"/>
</dbReference>
<evidence type="ECO:0000313" key="13">
    <source>
        <dbReference type="Proteomes" id="UP000291832"/>
    </source>
</evidence>
<evidence type="ECO:0000256" key="8">
    <source>
        <dbReference type="ARBA" id="ARBA00023136"/>
    </source>
</evidence>
<evidence type="ECO:0000256" key="6">
    <source>
        <dbReference type="ARBA" id="ARBA00022801"/>
    </source>
</evidence>
<keyword evidence="7 9" id="KW-1133">Transmembrane helix</keyword>
<feature type="transmembrane region" description="Helical" evidence="9">
    <location>
        <begin position="70"/>
        <end position="95"/>
    </location>
</feature>
<dbReference type="GO" id="GO:0005886">
    <property type="term" value="C:plasma membrane"/>
    <property type="evidence" value="ECO:0007669"/>
    <property type="project" value="UniProtKB-SubCell"/>
</dbReference>
<dbReference type="PRINTS" id="PR00781">
    <property type="entry name" value="LIPOSIGPTASE"/>
</dbReference>
<dbReference type="PANTHER" id="PTHR33695">
    <property type="entry name" value="LIPOPROTEIN SIGNAL PEPTIDASE"/>
    <property type="match status" value="1"/>
</dbReference>
<evidence type="ECO:0000256" key="11">
    <source>
        <dbReference type="SAM" id="MobiDB-lite"/>
    </source>
</evidence>
<comment type="catalytic activity">
    <reaction evidence="9">
        <text>Release of signal peptides from bacterial membrane prolipoproteins. Hydrolyzes -Xaa-Yaa-Zaa-|-(S,diacylglyceryl)Cys-, in which Xaa is hydrophobic (preferably Leu), and Yaa (Ala or Ser) and Zaa (Gly or Ala) have small, neutral side chains.</text>
        <dbReference type="EC" id="3.4.23.36"/>
    </reaction>
</comment>
<gene>
    <name evidence="9" type="primary">lspA</name>
    <name evidence="12" type="ORF">EV139_2915</name>
</gene>
<feature type="compositionally biased region" description="Basic and acidic residues" evidence="11">
    <location>
        <begin position="228"/>
        <end position="243"/>
    </location>
</feature>
<evidence type="ECO:0000256" key="5">
    <source>
        <dbReference type="ARBA" id="ARBA00022750"/>
    </source>
</evidence>
<evidence type="ECO:0000256" key="10">
    <source>
        <dbReference type="RuleBase" id="RU004181"/>
    </source>
</evidence>
<feature type="compositionally biased region" description="Low complexity" evidence="11">
    <location>
        <begin position="194"/>
        <end position="218"/>
    </location>
</feature>
<evidence type="ECO:0000256" key="7">
    <source>
        <dbReference type="ARBA" id="ARBA00022989"/>
    </source>
</evidence>
<dbReference type="AlphaFoldDB" id="A0A4Q7TPE5"/>
<dbReference type="NCBIfam" id="TIGR00077">
    <property type="entry name" value="lspA"/>
    <property type="match status" value="1"/>
</dbReference>
<evidence type="ECO:0000256" key="9">
    <source>
        <dbReference type="HAMAP-Rule" id="MF_00161"/>
    </source>
</evidence>
<feature type="active site" evidence="9">
    <location>
        <position position="157"/>
    </location>
</feature>
<feature type="active site" evidence="9">
    <location>
        <position position="137"/>
    </location>
</feature>
<dbReference type="EC" id="3.4.23.36" evidence="9"/>
<comment type="pathway">
    <text evidence="9">Protein modification; lipoprotein biosynthesis (signal peptide cleavage).</text>
</comment>
<keyword evidence="4 9" id="KW-0812">Transmembrane</keyword>
<feature type="transmembrane region" description="Helical" evidence="9">
    <location>
        <begin position="20"/>
        <end position="39"/>
    </location>
</feature>
<dbReference type="GO" id="GO:0004190">
    <property type="term" value="F:aspartic-type endopeptidase activity"/>
    <property type="evidence" value="ECO:0007669"/>
    <property type="project" value="UniProtKB-UniRule"/>
</dbReference>
<feature type="region of interest" description="Disordered" evidence="11">
    <location>
        <begin position="194"/>
        <end position="243"/>
    </location>
</feature>
<comment type="caution">
    <text evidence="12">The sequence shown here is derived from an EMBL/GenBank/DDBJ whole genome shotgun (WGS) entry which is preliminary data.</text>
</comment>
<evidence type="ECO:0000256" key="3">
    <source>
        <dbReference type="ARBA" id="ARBA00022670"/>
    </source>
</evidence>
<dbReference type="RefSeq" id="WP_241989067.1">
    <property type="nucleotide sequence ID" value="NZ_QYAG01000003.1"/>
</dbReference>
<sequence length="243" mass="26015">MNDVSDVTYDATATRPWRRWVPAILLAVAVLVLICDQLVKNWVVSHLTEGVTVPVIGDFLRWHFVRNPGAAFSMASGSTWIFTILAAVVVVVILWQIRRLRSIPWALFLGLLLGGVLGNLTDRLTREPGFPEGHVIDFISTPWLWLGFTEAIYNIADIAIVSGMIIFVLVTLLGLPIDGRSRAQAKADELAAAAASDAAPAAGSPDAPDATPAVAPEDLPGAAPTDPATDHPDTREERGNAAP</sequence>
<keyword evidence="5 9" id="KW-0064">Aspartyl protease</keyword>
<dbReference type="PANTHER" id="PTHR33695:SF1">
    <property type="entry name" value="LIPOPROTEIN SIGNAL PEPTIDASE"/>
    <property type="match status" value="1"/>
</dbReference>
<dbReference type="HAMAP" id="MF_00161">
    <property type="entry name" value="LspA"/>
    <property type="match status" value="1"/>
</dbReference>
<reference evidence="12 13" key="1">
    <citation type="journal article" date="2015" name="Stand. Genomic Sci.">
        <title>Genomic Encyclopedia of Bacterial and Archaeal Type Strains, Phase III: the genomes of soil and plant-associated and newly described type strains.</title>
        <authorList>
            <person name="Whitman W.B."/>
            <person name="Woyke T."/>
            <person name="Klenk H.P."/>
            <person name="Zhou Y."/>
            <person name="Lilburn T.G."/>
            <person name="Beck B.J."/>
            <person name="De Vos P."/>
            <person name="Vandamme P."/>
            <person name="Eisen J.A."/>
            <person name="Garrity G."/>
            <person name="Hugenholtz P."/>
            <person name="Kyrpides N.C."/>
        </authorList>
    </citation>
    <scope>NUCLEOTIDE SEQUENCE [LARGE SCALE GENOMIC DNA]</scope>
    <source>
        <strain evidence="12 13">RF6</strain>
    </source>
</reference>
<comment type="function">
    <text evidence="9">This protein specifically catalyzes the removal of signal peptides from prolipoproteins.</text>
</comment>
<comment type="similarity">
    <text evidence="1 9 10">Belongs to the peptidase A8 family.</text>
</comment>
<accession>A0A4Q7TPE5</accession>
<dbReference type="Pfam" id="PF01252">
    <property type="entry name" value="Peptidase_A8"/>
    <property type="match status" value="1"/>
</dbReference>
<keyword evidence="3 9" id="KW-0645">Protease</keyword>
<evidence type="ECO:0000256" key="1">
    <source>
        <dbReference type="ARBA" id="ARBA00006139"/>
    </source>
</evidence>
<dbReference type="InterPro" id="IPR001872">
    <property type="entry name" value="Peptidase_A8"/>
</dbReference>
<organism evidence="12 13">
    <name type="scientific">Leucobacter luti</name>
    <dbReference type="NCBI Taxonomy" id="340320"/>
    <lineage>
        <taxon>Bacteria</taxon>
        <taxon>Bacillati</taxon>
        <taxon>Actinomycetota</taxon>
        <taxon>Actinomycetes</taxon>
        <taxon>Micrococcales</taxon>
        <taxon>Microbacteriaceae</taxon>
        <taxon>Leucobacter</taxon>
    </lineage>
</organism>
<evidence type="ECO:0000313" key="12">
    <source>
        <dbReference type="EMBL" id="RZT61162.1"/>
    </source>
</evidence>
<evidence type="ECO:0000256" key="4">
    <source>
        <dbReference type="ARBA" id="ARBA00022692"/>
    </source>
</evidence>
<keyword evidence="6 9" id="KW-0378">Hydrolase</keyword>
<comment type="subcellular location">
    <subcellularLocation>
        <location evidence="9">Cell membrane</location>
        <topology evidence="9">Multi-pass membrane protein</topology>
    </subcellularLocation>
</comment>
<keyword evidence="13" id="KW-1185">Reference proteome</keyword>
<name>A0A4Q7TPE5_9MICO</name>
<dbReference type="EMBL" id="SHKI01000007">
    <property type="protein sequence ID" value="RZT61162.1"/>
    <property type="molecule type" value="Genomic_DNA"/>
</dbReference>
<feature type="transmembrane region" description="Helical" evidence="9">
    <location>
        <begin position="102"/>
        <end position="121"/>
    </location>
</feature>